<accession>A0ACD5TD82</accession>
<dbReference type="EnsemblPlants" id="AVESA.00010b.r2.1AG0033600.1">
    <property type="protein sequence ID" value="AVESA.00010b.r2.1AG0033600.1.CDS.1"/>
    <property type="gene ID" value="AVESA.00010b.r2.1AG0033600"/>
</dbReference>
<reference evidence="1" key="2">
    <citation type="submission" date="2025-09" db="UniProtKB">
        <authorList>
            <consortium name="EnsemblPlants"/>
        </authorList>
    </citation>
    <scope>IDENTIFICATION</scope>
</reference>
<name>A0ACD5TD82_AVESA</name>
<dbReference type="Proteomes" id="UP001732700">
    <property type="component" value="Chromosome 1A"/>
</dbReference>
<reference evidence="1" key="1">
    <citation type="submission" date="2021-05" db="EMBL/GenBank/DDBJ databases">
        <authorList>
            <person name="Scholz U."/>
            <person name="Mascher M."/>
            <person name="Fiebig A."/>
        </authorList>
    </citation>
    <scope>NUCLEOTIDE SEQUENCE [LARGE SCALE GENOMIC DNA]</scope>
</reference>
<evidence type="ECO:0000313" key="2">
    <source>
        <dbReference type="Proteomes" id="UP001732700"/>
    </source>
</evidence>
<proteinExistence type="predicted"/>
<protein>
    <submittedName>
        <fullName evidence="1">Uncharacterized protein</fullName>
    </submittedName>
</protein>
<sequence>MQILRLLAVRCAASTTSAERRDAGEDDQGPFFNLDLSSCSVLASSSSGSSGSESDSDESCVELDFIISLQRSHSASPLFCPSEPQAKANSLHSKQHGARTRGIGTLRTMSFAGARKAAPLYRRSGRHSFSSGRSLRLSIDSPPRATADEEHRATAQTRRRAPSRDVIRRCLAKISRRFRTAPPSPRAAATAVESRVLRRLRKCRSASSAEPRPSSVTARREDSVVEKQDGIACAIAHCKDSLHRASTSQPDTPLLGSSLSDPGNCEAA</sequence>
<keyword evidence="2" id="KW-1185">Reference proteome</keyword>
<evidence type="ECO:0000313" key="1">
    <source>
        <dbReference type="EnsemblPlants" id="AVESA.00010b.r2.1AG0033600.1.CDS.1"/>
    </source>
</evidence>
<organism evidence="1 2">
    <name type="scientific">Avena sativa</name>
    <name type="common">Oat</name>
    <dbReference type="NCBI Taxonomy" id="4498"/>
    <lineage>
        <taxon>Eukaryota</taxon>
        <taxon>Viridiplantae</taxon>
        <taxon>Streptophyta</taxon>
        <taxon>Embryophyta</taxon>
        <taxon>Tracheophyta</taxon>
        <taxon>Spermatophyta</taxon>
        <taxon>Magnoliopsida</taxon>
        <taxon>Liliopsida</taxon>
        <taxon>Poales</taxon>
        <taxon>Poaceae</taxon>
        <taxon>BOP clade</taxon>
        <taxon>Pooideae</taxon>
        <taxon>Poodae</taxon>
        <taxon>Poeae</taxon>
        <taxon>Poeae Chloroplast Group 1 (Aveneae type)</taxon>
        <taxon>Aveninae</taxon>
        <taxon>Avena</taxon>
    </lineage>
</organism>